<organism evidence="2 3">
    <name type="scientific">Catellatospora aurea</name>
    <dbReference type="NCBI Taxonomy" id="1337874"/>
    <lineage>
        <taxon>Bacteria</taxon>
        <taxon>Bacillati</taxon>
        <taxon>Actinomycetota</taxon>
        <taxon>Actinomycetes</taxon>
        <taxon>Micromonosporales</taxon>
        <taxon>Micromonosporaceae</taxon>
        <taxon>Catellatospora</taxon>
    </lineage>
</organism>
<proteinExistence type="predicted"/>
<dbReference type="Gene3D" id="3.90.1150.200">
    <property type="match status" value="1"/>
</dbReference>
<gene>
    <name evidence="2" type="ORF">ACFQO7_08200</name>
</gene>
<dbReference type="EMBL" id="JBHTAC010000006">
    <property type="protein sequence ID" value="MFC7242462.1"/>
    <property type="molecule type" value="Genomic_DNA"/>
</dbReference>
<protein>
    <submittedName>
        <fullName evidence="2">Iron chaperone</fullName>
    </submittedName>
</protein>
<reference evidence="3" key="1">
    <citation type="journal article" date="2019" name="Int. J. Syst. Evol. Microbiol.">
        <title>The Global Catalogue of Microorganisms (GCM) 10K type strain sequencing project: providing services to taxonomists for standard genome sequencing and annotation.</title>
        <authorList>
            <consortium name="The Broad Institute Genomics Platform"/>
            <consortium name="The Broad Institute Genome Sequencing Center for Infectious Disease"/>
            <person name="Wu L."/>
            <person name="Ma J."/>
        </authorList>
    </citation>
    <scope>NUCLEOTIDE SEQUENCE [LARGE SCALE GENOMIC DNA]</scope>
    <source>
        <strain evidence="3">CGMCC 1.9106</strain>
    </source>
</reference>
<dbReference type="SUPFAM" id="SSF159888">
    <property type="entry name" value="YdhG-like"/>
    <property type="match status" value="1"/>
</dbReference>
<dbReference type="Proteomes" id="UP001596392">
    <property type="component" value="Unassembled WGS sequence"/>
</dbReference>
<evidence type="ECO:0000259" key="1">
    <source>
        <dbReference type="Pfam" id="PF08818"/>
    </source>
</evidence>
<name>A0ABW2GQZ9_9ACTN</name>
<accession>A0ABW2GQZ9</accession>
<keyword evidence="3" id="KW-1185">Reference proteome</keyword>
<feature type="domain" description="YdhG-like" evidence="1">
    <location>
        <begin position="20"/>
        <end position="108"/>
    </location>
</feature>
<dbReference type="RefSeq" id="WP_360521364.1">
    <property type="nucleotide sequence ID" value="NZ_JBHTAC010000006.1"/>
</dbReference>
<dbReference type="Pfam" id="PF08818">
    <property type="entry name" value="DUF1801"/>
    <property type="match status" value="1"/>
</dbReference>
<sequence length="122" mass="13495">MAARFTTIDDYIDSFPEEVQDVLREVRRTILAAAPAQAGQGISYGIPTITLDGRYLVYFAGWKHHVSVYPVPDGDASFEEVVAPYRAAKGTLRFPLREPIPYDVITRVTSALVAQRARPAGE</sequence>
<evidence type="ECO:0000313" key="2">
    <source>
        <dbReference type="EMBL" id="MFC7242462.1"/>
    </source>
</evidence>
<comment type="caution">
    <text evidence="2">The sequence shown here is derived from an EMBL/GenBank/DDBJ whole genome shotgun (WGS) entry which is preliminary data.</text>
</comment>
<dbReference type="InterPro" id="IPR014922">
    <property type="entry name" value="YdhG-like"/>
</dbReference>
<evidence type="ECO:0000313" key="3">
    <source>
        <dbReference type="Proteomes" id="UP001596392"/>
    </source>
</evidence>